<evidence type="ECO:0000256" key="4">
    <source>
        <dbReference type="ARBA" id="ARBA00022746"/>
    </source>
</evidence>
<protein>
    <submittedName>
        <fullName evidence="6">Phytoene/squalene synthase family protein</fullName>
    </submittedName>
</protein>
<evidence type="ECO:0000256" key="5">
    <source>
        <dbReference type="ARBA" id="ARBA00053028"/>
    </source>
</evidence>
<name>A0A7G5IF98_9SPHN</name>
<dbReference type="InterPro" id="IPR008949">
    <property type="entry name" value="Isoprenoid_synthase_dom_sf"/>
</dbReference>
<dbReference type="Pfam" id="PF00494">
    <property type="entry name" value="SQS_PSY"/>
    <property type="match status" value="1"/>
</dbReference>
<gene>
    <name evidence="6" type="ORF">H3309_11760</name>
</gene>
<dbReference type="GO" id="GO:0004311">
    <property type="term" value="F:geranylgeranyl diphosphate synthase activity"/>
    <property type="evidence" value="ECO:0007669"/>
    <property type="project" value="InterPro"/>
</dbReference>
<keyword evidence="7" id="KW-1185">Reference proteome</keyword>
<keyword evidence="3" id="KW-0808">Transferase</keyword>
<reference evidence="6 7" key="1">
    <citation type="submission" date="2020-07" db="EMBL/GenBank/DDBJ databases">
        <title>Complete genome sequence for Sandaracinobacter sp. M6.</title>
        <authorList>
            <person name="Tang Y."/>
            <person name="Liu Q."/>
            <person name="Guo Z."/>
            <person name="Lei P."/>
            <person name="Huang B."/>
        </authorList>
    </citation>
    <scope>NUCLEOTIDE SEQUENCE [LARGE SCALE GENOMIC DNA]</scope>
    <source>
        <strain evidence="6 7">M6</strain>
    </source>
</reference>
<dbReference type="FunFam" id="1.10.600.10:FF:000020">
    <property type="entry name" value="Phytoene synthase"/>
    <property type="match status" value="1"/>
</dbReference>
<dbReference type="KEGG" id="sand:H3309_11760"/>
<dbReference type="Proteomes" id="UP000515292">
    <property type="component" value="Chromosome"/>
</dbReference>
<comment type="pathway">
    <text evidence="1">Carotenoid biosynthesis; phytoene biosynthesis.</text>
</comment>
<dbReference type="SFLD" id="SFLDG01018">
    <property type="entry name" value="Squalene/Phytoene_Synthase_Lik"/>
    <property type="match status" value="1"/>
</dbReference>
<evidence type="ECO:0000313" key="6">
    <source>
        <dbReference type="EMBL" id="QMW22040.1"/>
    </source>
</evidence>
<evidence type="ECO:0000313" key="7">
    <source>
        <dbReference type="Proteomes" id="UP000515292"/>
    </source>
</evidence>
<organism evidence="6 7">
    <name type="scientific">Sandaracinobacteroides saxicola</name>
    <dbReference type="NCBI Taxonomy" id="2759707"/>
    <lineage>
        <taxon>Bacteria</taxon>
        <taxon>Pseudomonadati</taxon>
        <taxon>Pseudomonadota</taxon>
        <taxon>Alphaproteobacteria</taxon>
        <taxon>Sphingomonadales</taxon>
        <taxon>Sphingosinicellaceae</taxon>
        <taxon>Sandaracinobacteroides</taxon>
    </lineage>
</organism>
<accession>A0A7G5IF98</accession>
<sequence length="317" mass="34184">MAGPRLPPEAIAASRAAIAAGSKSFALAARLFDPDTRDRATLLYHWCRHCDDVIDGQHLGQGRVASADSPAERLAMLRDATDRALAGDGGSEPAFRALAALNAVCPLPRRYAHDLLDGFAMDVAETAYQTEAELLTYCYHVAGCVGVLMALVMGVEPSDHATLARASDLGLSFQLNNIARDVMEDAANGRRYLPADWLREAGIPVGDFAEPAHRARLAKVVARLVALAEVYEESADWGVAALDFRSAWAVLSAARIYGDIGRKVRRRGMAALSERVVTSPQRKLRSVAGSLPQALARRSRWAAPSPERVGLWTPDFA</sequence>
<evidence type="ECO:0000256" key="1">
    <source>
        <dbReference type="ARBA" id="ARBA00004684"/>
    </source>
</evidence>
<dbReference type="Gene3D" id="1.10.600.10">
    <property type="entry name" value="Farnesyl Diphosphate Synthase"/>
    <property type="match status" value="1"/>
</dbReference>
<dbReference type="AlphaFoldDB" id="A0A7G5IF98"/>
<dbReference type="SUPFAM" id="SSF48576">
    <property type="entry name" value="Terpenoid synthases"/>
    <property type="match status" value="1"/>
</dbReference>
<dbReference type="InterPro" id="IPR019845">
    <property type="entry name" value="Squalene/phytoene_synthase_CS"/>
</dbReference>
<dbReference type="PROSITE" id="PS01045">
    <property type="entry name" value="SQUALEN_PHYTOEN_SYN_2"/>
    <property type="match status" value="1"/>
</dbReference>
<proteinExistence type="inferred from homology"/>
<keyword evidence="4" id="KW-0125">Carotenoid biosynthesis</keyword>
<dbReference type="CDD" id="cd00683">
    <property type="entry name" value="Trans_IPPS_HH"/>
    <property type="match status" value="1"/>
</dbReference>
<dbReference type="EMBL" id="CP059851">
    <property type="protein sequence ID" value="QMW22040.1"/>
    <property type="molecule type" value="Genomic_DNA"/>
</dbReference>
<dbReference type="RefSeq" id="WP_182294885.1">
    <property type="nucleotide sequence ID" value="NZ_CP059851.1"/>
</dbReference>
<dbReference type="PANTHER" id="PTHR31480">
    <property type="entry name" value="BIFUNCTIONAL LYCOPENE CYCLASE/PHYTOENE SYNTHASE"/>
    <property type="match status" value="1"/>
</dbReference>
<dbReference type="InterPro" id="IPR033904">
    <property type="entry name" value="Trans_IPPS_HH"/>
</dbReference>
<dbReference type="InterPro" id="IPR044843">
    <property type="entry name" value="Trans_IPPS_bact-type"/>
</dbReference>
<evidence type="ECO:0000256" key="3">
    <source>
        <dbReference type="ARBA" id="ARBA00022679"/>
    </source>
</evidence>
<dbReference type="SFLD" id="SFLDG01212">
    <property type="entry name" value="Phytoene_synthase_like"/>
    <property type="match status" value="1"/>
</dbReference>
<comment type="similarity">
    <text evidence="2">Belongs to the phytoene/squalene synthase family.</text>
</comment>
<comment type="cofactor">
    <cofactor evidence="5">
        <name>ATP</name>
        <dbReference type="ChEBI" id="CHEBI:30616"/>
    </cofactor>
</comment>
<dbReference type="InterPro" id="IPR002060">
    <property type="entry name" value="Squ/phyt_synthse"/>
</dbReference>
<dbReference type="GO" id="GO:0016117">
    <property type="term" value="P:carotenoid biosynthetic process"/>
    <property type="evidence" value="ECO:0007669"/>
    <property type="project" value="UniProtKB-KW"/>
</dbReference>
<dbReference type="GO" id="GO:0051996">
    <property type="term" value="F:squalene synthase [NAD(P)H] activity"/>
    <property type="evidence" value="ECO:0007669"/>
    <property type="project" value="InterPro"/>
</dbReference>
<evidence type="ECO:0000256" key="2">
    <source>
        <dbReference type="ARBA" id="ARBA00006251"/>
    </source>
</evidence>
<dbReference type="SFLD" id="SFLDS00005">
    <property type="entry name" value="Isoprenoid_Synthase_Type_I"/>
    <property type="match status" value="1"/>
</dbReference>